<dbReference type="Pfam" id="PF00215">
    <property type="entry name" value="OMPdecase"/>
    <property type="match status" value="1"/>
</dbReference>
<dbReference type="EMBL" id="DTFI01000250">
    <property type="protein sequence ID" value="HGI44390.1"/>
    <property type="molecule type" value="Genomic_DNA"/>
</dbReference>
<dbReference type="PANTHER" id="PTHR35039:SF3">
    <property type="entry name" value="3-KETO-L-GULONATE-6-PHOSPHATE DECARBOXYLASE SGBH-RELATED"/>
    <property type="match status" value="1"/>
</dbReference>
<organism evidence="3">
    <name type="scientific">Thermofilum pendens</name>
    <dbReference type="NCBI Taxonomy" id="2269"/>
    <lineage>
        <taxon>Archaea</taxon>
        <taxon>Thermoproteota</taxon>
        <taxon>Thermoprotei</taxon>
        <taxon>Thermofilales</taxon>
        <taxon>Thermofilaceae</taxon>
        <taxon>Thermofilum</taxon>
    </lineage>
</organism>
<proteinExistence type="predicted"/>
<dbReference type="AlphaFoldDB" id="A0A7C4FG97"/>
<gene>
    <name evidence="3" type="ORF">ENV17_08415</name>
</gene>
<dbReference type="Gene3D" id="3.20.20.70">
    <property type="entry name" value="Aldolase class I"/>
    <property type="match status" value="1"/>
</dbReference>
<dbReference type="GO" id="GO:0033982">
    <property type="term" value="F:3-dehydro-L-gulonate-6-phosphate decarboxylase activity"/>
    <property type="evidence" value="ECO:0007669"/>
    <property type="project" value="TreeGrafter"/>
</dbReference>
<comment type="caution">
    <text evidence="3">The sequence shown here is derived from an EMBL/GenBank/DDBJ whole genome shotgun (WGS) entry which is preliminary data.</text>
</comment>
<dbReference type="InterPro" id="IPR001754">
    <property type="entry name" value="OMPdeCOase_dom"/>
</dbReference>
<dbReference type="SUPFAM" id="SSF51366">
    <property type="entry name" value="Ribulose-phoshate binding barrel"/>
    <property type="match status" value="1"/>
</dbReference>
<accession>A0A7C4FG97</accession>
<protein>
    <recommendedName>
        <fullName evidence="2">Orotidine 5'-phosphate decarboxylase domain-containing protein</fullName>
    </recommendedName>
</protein>
<reference evidence="3" key="1">
    <citation type="journal article" date="2020" name="mSystems">
        <title>Genome- and Community-Level Interaction Insights into Carbon Utilization and Element Cycling Functions of Hydrothermarchaeota in Hydrothermal Sediment.</title>
        <authorList>
            <person name="Zhou Z."/>
            <person name="Liu Y."/>
            <person name="Xu W."/>
            <person name="Pan J."/>
            <person name="Luo Z.H."/>
            <person name="Li M."/>
        </authorList>
    </citation>
    <scope>NUCLEOTIDE SEQUENCE [LARGE SCALE GENOMIC DNA]</scope>
    <source>
        <strain evidence="3">SpSt-735</strain>
    </source>
</reference>
<dbReference type="SMART" id="SM00934">
    <property type="entry name" value="OMPdecase"/>
    <property type="match status" value="1"/>
</dbReference>
<keyword evidence="1" id="KW-0456">Lyase</keyword>
<dbReference type="GO" id="GO:0019854">
    <property type="term" value="P:L-ascorbic acid catabolic process"/>
    <property type="evidence" value="ECO:0007669"/>
    <property type="project" value="TreeGrafter"/>
</dbReference>
<dbReference type="GO" id="GO:0004590">
    <property type="term" value="F:orotidine-5'-phosphate decarboxylase activity"/>
    <property type="evidence" value="ECO:0007669"/>
    <property type="project" value="InterPro"/>
</dbReference>
<dbReference type="PANTHER" id="PTHR35039">
    <property type="entry name" value="3-KETO-L-GULONATE-6-PHOSPHATE DECARBOXYLASE SGBH-RELATED"/>
    <property type="match status" value="1"/>
</dbReference>
<evidence type="ECO:0000313" key="3">
    <source>
        <dbReference type="EMBL" id="HGI44390.1"/>
    </source>
</evidence>
<evidence type="ECO:0000259" key="2">
    <source>
        <dbReference type="SMART" id="SM00934"/>
    </source>
</evidence>
<dbReference type="InterPro" id="IPR013785">
    <property type="entry name" value="Aldolase_TIM"/>
</dbReference>
<feature type="domain" description="Orotidine 5'-phosphate decarboxylase" evidence="2">
    <location>
        <begin position="16"/>
        <end position="240"/>
    </location>
</feature>
<dbReference type="GO" id="GO:0006207">
    <property type="term" value="P:'de novo' pyrimidine nucleobase biosynthetic process"/>
    <property type="evidence" value="ECO:0007669"/>
    <property type="project" value="InterPro"/>
</dbReference>
<sequence>MFTSCGLALNVAGKASVQVAVDLTDEKEALRIAGTIGSACRSGELPADRVILEAGTPLLKVCGVGIISKMKLAAPQVKLLADMKTADVGRLEATLAYSSGADVTTVLALAPRSTIRAVMEAAVEMGREVSVDFLGVSLERTEPLLSEVVSTASEVGLPAGRIIISFHRGVDEGAATAEYFEKLSSIVSRLRAREPGIRVAIAGGLTPEAKRAVEAFFEPDIYVVGRYITAAPSVGRILEFLT</sequence>
<name>A0A7C4FG97_THEPE</name>
<evidence type="ECO:0000256" key="1">
    <source>
        <dbReference type="ARBA" id="ARBA00023239"/>
    </source>
</evidence>
<dbReference type="InterPro" id="IPR011060">
    <property type="entry name" value="RibuloseP-bd_barrel"/>
</dbReference>